<keyword evidence="6" id="KW-1133">Transmembrane helix</keyword>
<evidence type="ECO:0000256" key="2">
    <source>
        <dbReference type="ARBA" id="ARBA00022475"/>
    </source>
</evidence>
<keyword evidence="8" id="KW-0472">Membrane</keyword>
<keyword evidence="12" id="KW-1185">Reference proteome</keyword>
<dbReference type="Pfam" id="PF02518">
    <property type="entry name" value="HATPase_c"/>
    <property type="match status" value="1"/>
</dbReference>
<dbReference type="SUPFAM" id="SSF55874">
    <property type="entry name" value="ATPase domain of HSP90 chaperone/DNA topoisomerase II/histidine kinase"/>
    <property type="match status" value="1"/>
</dbReference>
<sequence>MSNALSAGLFAQYMRISRLLAGQLDFQSAINAVAKEIKSIVPNDHMDVCIIAPGSTFHTAYENGLETEWSTRPPASIEQSPLRDLLKGVIDCMITGNACADPRFHFPGAFSSPILENRLKGRLHAALKVHGETIGALSCSSLQADVYTEADLARLAAIADLLAPYFYALLIADRAKQSAIIEAEARVREETLRQGARRLTEALDADRQRIGMDLHDQTLADMTRYARRLERLSLMPTLSGDLLEPLTRSLQQSMQDLRLIIEQARPSVLQLFGLVEAIENHLERSIRDSGVSIAWQISDDTEGLSSQLPDTETLAIFRIAQEAINNVVRHSRADKLTVRLWNEDGQIVLEVCDNGVGLEKKSVMRGNGLDNMRTRAELIGARFVCRNGENGFCVSLLWPVPEQGGIDESFDR</sequence>
<evidence type="ECO:0000259" key="10">
    <source>
        <dbReference type="SMART" id="SM00387"/>
    </source>
</evidence>
<dbReference type="InterPro" id="IPR003018">
    <property type="entry name" value="GAF"/>
</dbReference>
<feature type="domain" description="GAF" evidence="9">
    <location>
        <begin position="25"/>
        <end position="176"/>
    </location>
</feature>
<keyword evidence="4" id="KW-0812">Transmembrane</keyword>
<comment type="caution">
    <text evidence="11">The sequence shown here is derived from an EMBL/GenBank/DDBJ whole genome shotgun (WGS) entry which is preliminary data.</text>
</comment>
<evidence type="ECO:0000256" key="6">
    <source>
        <dbReference type="ARBA" id="ARBA00022989"/>
    </source>
</evidence>
<dbReference type="Gene3D" id="3.30.565.10">
    <property type="entry name" value="Histidine kinase-like ATPase, C-terminal domain"/>
    <property type="match status" value="1"/>
</dbReference>
<evidence type="ECO:0000256" key="5">
    <source>
        <dbReference type="ARBA" id="ARBA00022777"/>
    </source>
</evidence>
<dbReference type="GO" id="GO:0000160">
    <property type="term" value="P:phosphorelay signal transduction system"/>
    <property type="evidence" value="ECO:0007669"/>
    <property type="project" value="UniProtKB-KW"/>
</dbReference>
<keyword evidence="3" id="KW-0808">Transferase</keyword>
<dbReference type="SMART" id="SM00387">
    <property type="entry name" value="HATPase_c"/>
    <property type="match status" value="1"/>
</dbReference>
<dbReference type="PANTHER" id="PTHR24421:SF37">
    <property type="entry name" value="SENSOR HISTIDINE KINASE NARS"/>
    <property type="match status" value="1"/>
</dbReference>
<organism evidence="11 12">
    <name type="scientific">Allorhizobium terrae</name>
    <dbReference type="NCBI Taxonomy" id="1848972"/>
    <lineage>
        <taxon>Bacteria</taxon>
        <taxon>Pseudomonadati</taxon>
        <taxon>Pseudomonadota</taxon>
        <taxon>Alphaproteobacteria</taxon>
        <taxon>Hyphomicrobiales</taxon>
        <taxon>Rhizobiaceae</taxon>
        <taxon>Rhizobium/Agrobacterium group</taxon>
        <taxon>Allorhizobium</taxon>
    </lineage>
</organism>
<dbReference type="AlphaFoldDB" id="A0A4S3ZU69"/>
<dbReference type="InterPro" id="IPR050482">
    <property type="entry name" value="Sensor_HK_TwoCompSys"/>
</dbReference>
<evidence type="ECO:0000259" key="9">
    <source>
        <dbReference type="SMART" id="SM00065"/>
    </source>
</evidence>
<comment type="subcellular location">
    <subcellularLocation>
        <location evidence="1">Cell membrane</location>
        <topology evidence="1">Multi-pass membrane protein</topology>
    </subcellularLocation>
</comment>
<feature type="domain" description="Histidine kinase/HSP90-like ATPase" evidence="10">
    <location>
        <begin position="311"/>
        <end position="402"/>
    </location>
</feature>
<dbReference type="Proteomes" id="UP000310754">
    <property type="component" value="Unassembled WGS sequence"/>
</dbReference>
<dbReference type="InterPro" id="IPR029016">
    <property type="entry name" value="GAF-like_dom_sf"/>
</dbReference>
<accession>A0A4S3ZU69</accession>
<keyword evidence="2" id="KW-1003">Cell membrane</keyword>
<dbReference type="InterPro" id="IPR003594">
    <property type="entry name" value="HATPase_dom"/>
</dbReference>
<keyword evidence="5 11" id="KW-0418">Kinase</keyword>
<gene>
    <name evidence="11" type="ORF">E6C51_13080</name>
</gene>
<proteinExistence type="predicted"/>
<evidence type="ECO:0000313" key="11">
    <source>
        <dbReference type="EMBL" id="THF49307.1"/>
    </source>
</evidence>
<evidence type="ECO:0000256" key="3">
    <source>
        <dbReference type="ARBA" id="ARBA00022679"/>
    </source>
</evidence>
<evidence type="ECO:0000256" key="1">
    <source>
        <dbReference type="ARBA" id="ARBA00004651"/>
    </source>
</evidence>
<evidence type="ECO:0000313" key="12">
    <source>
        <dbReference type="Proteomes" id="UP000310754"/>
    </source>
</evidence>
<dbReference type="GO" id="GO:0005886">
    <property type="term" value="C:plasma membrane"/>
    <property type="evidence" value="ECO:0007669"/>
    <property type="project" value="UniProtKB-SubCell"/>
</dbReference>
<evidence type="ECO:0000256" key="8">
    <source>
        <dbReference type="ARBA" id="ARBA00023136"/>
    </source>
</evidence>
<dbReference type="PANTHER" id="PTHR24421">
    <property type="entry name" value="NITRATE/NITRITE SENSOR PROTEIN NARX-RELATED"/>
    <property type="match status" value="1"/>
</dbReference>
<dbReference type="GO" id="GO:0016301">
    <property type="term" value="F:kinase activity"/>
    <property type="evidence" value="ECO:0007669"/>
    <property type="project" value="UniProtKB-KW"/>
</dbReference>
<evidence type="ECO:0000256" key="4">
    <source>
        <dbReference type="ARBA" id="ARBA00022692"/>
    </source>
</evidence>
<protein>
    <submittedName>
        <fullName evidence="11">Sensor histidine kinase</fullName>
    </submittedName>
</protein>
<dbReference type="CDD" id="cd16917">
    <property type="entry name" value="HATPase_UhpB-NarQ-NarX-like"/>
    <property type="match status" value="1"/>
</dbReference>
<dbReference type="Gene3D" id="3.30.450.40">
    <property type="match status" value="1"/>
</dbReference>
<dbReference type="SUPFAM" id="SSF55781">
    <property type="entry name" value="GAF domain-like"/>
    <property type="match status" value="1"/>
</dbReference>
<dbReference type="SMART" id="SM00065">
    <property type="entry name" value="GAF"/>
    <property type="match status" value="1"/>
</dbReference>
<dbReference type="InterPro" id="IPR036890">
    <property type="entry name" value="HATPase_C_sf"/>
</dbReference>
<keyword evidence="7" id="KW-0902">Two-component regulatory system</keyword>
<dbReference type="RefSeq" id="WP_190236283.1">
    <property type="nucleotide sequence ID" value="NZ_SSOA01000006.1"/>
</dbReference>
<name>A0A4S3ZU69_9HYPH</name>
<reference evidence="11 12" key="1">
    <citation type="submission" date="2019-04" db="EMBL/GenBank/DDBJ databases">
        <title>Rhizobium terrae sp. nov., isolated from a paddy soil.</title>
        <authorList>
            <person name="Lin S.-Y."/>
            <person name="Hameed A."/>
            <person name="Huang H.-I."/>
            <person name="Young C.-C."/>
        </authorList>
    </citation>
    <scope>NUCLEOTIDE SEQUENCE [LARGE SCALE GENOMIC DNA]</scope>
    <source>
        <strain evidence="11 12">CC-HIH110</strain>
    </source>
</reference>
<evidence type="ECO:0000256" key="7">
    <source>
        <dbReference type="ARBA" id="ARBA00023012"/>
    </source>
</evidence>
<dbReference type="EMBL" id="SSOA01000006">
    <property type="protein sequence ID" value="THF49307.1"/>
    <property type="molecule type" value="Genomic_DNA"/>
</dbReference>